<dbReference type="Proteomes" id="UP000030747">
    <property type="component" value="Unassembled WGS sequence"/>
</dbReference>
<organism evidence="2 3">
    <name type="scientific">Eimeria tenella</name>
    <name type="common">Coccidian parasite</name>
    <dbReference type="NCBI Taxonomy" id="5802"/>
    <lineage>
        <taxon>Eukaryota</taxon>
        <taxon>Sar</taxon>
        <taxon>Alveolata</taxon>
        <taxon>Apicomplexa</taxon>
        <taxon>Conoidasida</taxon>
        <taxon>Coccidia</taxon>
        <taxon>Eucoccidiorida</taxon>
        <taxon>Eimeriorina</taxon>
        <taxon>Eimeriidae</taxon>
        <taxon>Eimeria</taxon>
    </lineage>
</organism>
<feature type="compositionally biased region" description="Low complexity" evidence="1">
    <location>
        <begin position="257"/>
        <end position="272"/>
    </location>
</feature>
<dbReference type="OrthoDB" id="349527at2759"/>
<dbReference type="RefSeq" id="XP_013230758.1">
    <property type="nucleotide sequence ID" value="XM_013375304.1"/>
</dbReference>
<accession>U6KWY2</accession>
<name>U6KWY2_EIMTE</name>
<protein>
    <submittedName>
        <fullName evidence="2">Uncharacterized protein</fullName>
    </submittedName>
</protein>
<sequence length="341" mass="36311">MAFINRMALGHTCPLWIEDQVKEASRQQARKQQQQQQQQQQQDLITSILELNFGPRAAALLEQPQIPDLVASGTLNVNSSNSSSSSNSSNSSASAWPAEAQQLLLETAELEAAVLQQLRNLFLLFGGAFEPLFPQSDPTDIFQVAAAAAASPQQQQQQQRQAAAQHQLLADMAQGHQHHHQQQQQQKQQQQQQQQGCGGDTGGLSVRSLARGLKAIDDLVRQWLSLPSSDTSAVYSAVQQQLLQLLTQQPSDLAAAAAAGSAPHCSSSSSSADAEREGELEDDLLQQQQQQQRGYMQRMSPALCLGCTAFEDTSGSCAADGELGPTAGAAAAAAAAAAGPH</sequence>
<feature type="non-terminal residue" evidence="2">
    <location>
        <position position="341"/>
    </location>
</feature>
<feature type="compositionally biased region" description="Low complexity" evidence="1">
    <location>
        <begin position="182"/>
        <end position="195"/>
    </location>
</feature>
<dbReference type="EMBL" id="HG674829">
    <property type="protein sequence ID" value="CDJ40005.1"/>
    <property type="molecule type" value="Genomic_DNA"/>
</dbReference>
<evidence type="ECO:0000256" key="1">
    <source>
        <dbReference type="SAM" id="MobiDB-lite"/>
    </source>
</evidence>
<reference evidence="2" key="1">
    <citation type="submission" date="2013-10" db="EMBL/GenBank/DDBJ databases">
        <title>Genomic analysis of the causative agents of coccidiosis in chickens.</title>
        <authorList>
            <person name="Reid A.J."/>
            <person name="Blake D."/>
            <person name="Billington K."/>
            <person name="Browne H."/>
            <person name="Dunn M."/>
            <person name="Hung S."/>
            <person name="Kawahara F."/>
            <person name="Miranda-Saavedra D."/>
            <person name="Mourier T."/>
            <person name="Nagra H."/>
            <person name="Otto T.D."/>
            <person name="Rawlings N."/>
            <person name="Sanchez A."/>
            <person name="Sanders M."/>
            <person name="Subramaniam C."/>
            <person name="Tay Y."/>
            <person name="Dear P."/>
            <person name="Doerig C."/>
            <person name="Gruber A."/>
            <person name="Parkinson J."/>
            <person name="Shirley M."/>
            <person name="Wan K.L."/>
            <person name="Berriman M."/>
            <person name="Tomley F."/>
            <person name="Pain A."/>
        </authorList>
    </citation>
    <scope>NUCLEOTIDE SEQUENCE [LARGE SCALE GENOMIC DNA]</scope>
    <source>
        <strain evidence="2">Houghton</strain>
    </source>
</reference>
<reference evidence="2" key="2">
    <citation type="submission" date="2013-10" db="EMBL/GenBank/DDBJ databases">
        <authorList>
            <person name="Aslett M."/>
        </authorList>
    </citation>
    <scope>NUCLEOTIDE SEQUENCE [LARGE SCALE GENOMIC DNA]</scope>
    <source>
        <strain evidence="2">Houghton</strain>
    </source>
</reference>
<feature type="region of interest" description="Disordered" evidence="1">
    <location>
        <begin position="172"/>
        <end position="201"/>
    </location>
</feature>
<keyword evidence="3" id="KW-1185">Reference proteome</keyword>
<proteinExistence type="predicted"/>
<feature type="region of interest" description="Disordered" evidence="1">
    <location>
        <begin position="257"/>
        <end position="292"/>
    </location>
</feature>
<evidence type="ECO:0000313" key="3">
    <source>
        <dbReference type="Proteomes" id="UP000030747"/>
    </source>
</evidence>
<dbReference type="GeneID" id="25256467"/>
<dbReference type="VEuPathDB" id="ToxoDB:ETH2_1439400"/>
<gene>
    <name evidence="2" type="ORF">ETH_00037130</name>
</gene>
<evidence type="ECO:0000313" key="2">
    <source>
        <dbReference type="EMBL" id="CDJ40005.1"/>
    </source>
</evidence>
<dbReference type="AlphaFoldDB" id="U6KWY2"/>
<dbReference type="VEuPathDB" id="ToxoDB:ETH_00037130"/>